<keyword evidence="4" id="KW-1185">Reference proteome</keyword>
<evidence type="ECO:0000256" key="1">
    <source>
        <dbReference type="SAM" id="Phobius"/>
    </source>
</evidence>
<dbReference type="EMBL" id="RQTJ01000002">
    <property type="protein sequence ID" value="RRA96678.1"/>
    <property type="molecule type" value="Genomic_DNA"/>
</dbReference>
<dbReference type="RefSeq" id="WP_124898092.1">
    <property type="nucleotide sequence ID" value="NZ_RQTJ01000002.1"/>
</dbReference>
<evidence type="ECO:0000313" key="3">
    <source>
        <dbReference type="EMBL" id="RRA96678.1"/>
    </source>
</evidence>
<dbReference type="GO" id="GO:0004527">
    <property type="term" value="F:exonuclease activity"/>
    <property type="evidence" value="ECO:0007669"/>
    <property type="project" value="UniProtKB-KW"/>
</dbReference>
<dbReference type="Pfam" id="PF03372">
    <property type="entry name" value="Exo_endo_phos"/>
    <property type="match status" value="1"/>
</dbReference>
<proteinExistence type="predicted"/>
<sequence length="360" mass="42066">MEIAFFSLSTLLIFASLIPLVQDQHWFFRIFDFGKVQILVLQFIVFIVAWAFLQKTTGFYITQLILVGCMVYEIYLLYPYTPFYKIEKKQKTDKSSESIKIISTNIYQFNKEYDRFLKFLENENPDIILTMESNKDWEHALQALKPNYPYFCEIGLENTYGMHLYSKIEMTNCLTHYYVADDIPSIEATFKTKNGFEFVFFGVHPPPPSPTEEENAKERDGELLSVAKKVKENHKPTIVIGDFNNVAWAKSSILFRKTSGTIDPRIGRGLISTFHAKYRLLRFPIDQMFHTTDIFVEELKAMPTVGSDHLPLYCKFFIDKINDDQEDLVEHLEKNDYKEVTEMIEEGKAEESDRETVVTE</sequence>
<feature type="transmembrane region" description="Helical" evidence="1">
    <location>
        <begin position="60"/>
        <end position="78"/>
    </location>
</feature>
<keyword evidence="1" id="KW-1133">Transmembrane helix</keyword>
<evidence type="ECO:0000313" key="4">
    <source>
        <dbReference type="Proteomes" id="UP000268372"/>
    </source>
</evidence>
<dbReference type="OrthoDB" id="9796594at2"/>
<evidence type="ECO:0000259" key="2">
    <source>
        <dbReference type="Pfam" id="PF03372"/>
    </source>
</evidence>
<keyword evidence="3" id="KW-0378">Hydrolase</keyword>
<keyword evidence="1" id="KW-0472">Membrane</keyword>
<accession>A0A3P1B6L3</accession>
<keyword evidence="3" id="KW-0255">Endonuclease</keyword>
<reference evidence="3 4" key="1">
    <citation type="submission" date="2018-11" db="EMBL/GenBank/DDBJ databases">
        <title>Flavobacterium sp. nov., YIM 102796 draft genome.</title>
        <authorList>
            <person name="Li G."/>
            <person name="Jiang Y."/>
        </authorList>
    </citation>
    <scope>NUCLEOTIDE SEQUENCE [LARGE SCALE GENOMIC DNA]</scope>
    <source>
        <strain evidence="3 4">YIM 102796</strain>
    </source>
</reference>
<feature type="domain" description="Endonuclease/exonuclease/phosphatase" evidence="2">
    <location>
        <begin position="103"/>
        <end position="309"/>
    </location>
</feature>
<dbReference type="Proteomes" id="UP000268372">
    <property type="component" value="Unassembled WGS sequence"/>
</dbReference>
<dbReference type="InterPro" id="IPR036691">
    <property type="entry name" value="Endo/exonu/phosph_ase_sf"/>
</dbReference>
<keyword evidence="3" id="KW-0269">Exonuclease</keyword>
<dbReference type="AlphaFoldDB" id="A0A3P1B6L3"/>
<keyword evidence="3" id="KW-0540">Nuclease</keyword>
<dbReference type="GO" id="GO:0004519">
    <property type="term" value="F:endonuclease activity"/>
    <property type="evidence" value="ECO:0007669"/>
    <property type="project" value="UniProtKB-KW"/>
</dbReference>
<name>A0A3P1B6L3_9FLAO</name>
<protein>
    <submittedName>
        <fullName evidence="3">Endonuclease/exonuclease/phosphatase family protein</fullName>
    </submittedName>
</protein>
<dbReference type="SUPFAM" id="SSF56219">
    <property type="entry name" value="DNase I-like"/>
    <property type="match status" value="1"/>
</dbReference>
<organism evidence="3 4">
    <name type="scientific">Paenimyroides viscosum</name>
    <dbReference type="NCBI Taxonomy" id="2488729"/>
    <lineage>
        <taxon>Bacteria</taxon>
        <taxon>Pseudomonadati</taxon>
        <taxon>Bacteroidota</taxon>
        <taxon>Flavobacteriia</taxon>
        <taxon>Flavobacteriales</taxon>
        <taxon>Flavobacteriaceae</taxon>
        <taxon>Paenimyroides</taxon>
    </lineage>
</organism>
<feature type="transmembrane region" description="Helical" evidence="1">
    <location>
        <begin position="33"/>
        <end position="53"/>
    </location>
</feature>
<comment type="caution">
    <text evidence="3">The sequence shown here is derived from an EMBL/GenBank/DDBJ whole genome shotgun (WGS) entry which is preliminary data.</text>
</comment>
<dbReference type="Gene3D" id="3.60.10.10">
    <property type="entry name" value="Endonuclease/exonuclease/phosphatase"/>
    <property type="match status" value="1"/>
</dbReference>
<gene>
    <name evidence="3" type="ORF">EG242_01165</name>
</gene>
<keyword evidence="1" id="KW-0812">Transmembrane</keyword>
<dbReference type="InterPro" id="IPR005135">
    <property type="entry name" value="Endo/exonuclease/phosphatase"/>
</dbReference>